<dbReference type="SMART" id="SM00326">
    <property type="entry name" value="SH3"/>
    <property type="match status" value="1"/>
</dbReference>
<dbReference type="SUPFAM" id="SSF55550">
    <property type="entry name" value="SH2 domain"/>
    <property type="match status" value="1"/>
</dbReference>
<evidence type="ECO:0000256" key="28">
    <source>
        <dbReference type="SAM" id="MobiDB-lite"/>
    </source>
</evidence>
<feature type="domain" description="SH3" evidence="30">
    <location>
        <begin position="57"/>
        <end position="117"/>
    </location>
</feature>
<dbReference type="GO" id="GO:0000287">
    <property type="term" value="F:magnesium ion binding"/>
    <property type="evidence" value="ECO:0007669"/>
    <property type="project" value="UniProtKB-ARBA"/>
</dbReference>
<evidence type="ECO:0000256" key="13">
    <source>
        <dbReference type="ARBA" id="ARBA00022842"/>
    </source>
</evidence>
<keyword evidence="12 26" id="KW-0067">ATP-binding</keyword>
<evidence type="ECO:0000259" key="30">
    <source>
        <dbReference type="PROSITE" id="PS50002"/>
    </source>
</evidence>
<evidence type="ECO:0000256" key="1">
    <source>
        <dbReference type="ARBA" id="ARBA00001936"/>
    </source>
</evidence>
<evidence type="ECO:0000313" key="32">
    <source>
        <dbReference type="Ensembl" id="ENSCCRP00020074122.1"/>
    </source>
</evidence>
<evidence type="ECO:0000256" key="9">
    <source>
        <dbReference type="ARBA" id="ARBA00022723"/>
    </source>
</evidence>
<evidence type="ECO:0000256" key="12">
    <source>
        <dbReference type="ARBA" id="ARBA00022840"/>
    </source>
</evidence>
<feature type="domain" description="SH2" evidence="29">
    <location>
        <begin position="123"/>
        <end position="213"/>
    </location>
</feature>
<dbReference type="InterPro" id="IPR001452">
    <property type="entry name" value="SH3_domain"/>
</dbReference>
<dbReference type="FunFam" id="2.30.30.40:FF:000010">
    <property type="entry name" value="Tyrosine-protein kinase"/>
    <property type="match status" value="1"/>
</dbReference>
<dbReference type="Pfam" id="PF00017">
    <property type="entry name" value="SH2"/>
    <property type="match status" value="1"/>
</dbReference>
<dbReference type="InterPro" id="IPR020635">
    <property type="entry name" value="Tyr_kinase_cat_dom"/>
</dbReference>
<organism evidence="32 33">
    <name type="scientific">Cyprinus carpio</name>
    <name type="common">Common carp</name>
    <dbReference type="NCBI Taxonomy" id="7962"/>
    <lineage>
        <taxon>Eukaryota</taxon>
        <taxon>Metazoa</taxon>
        <taxon>Chordata</taxon>
        <taxon>Craniata</taxon>
        <taxon>Vertebrata</taxon>
        <taxon>Euteleostomi</taxon>
        <taxon>Actinopterygii</taxon>
        <taxon>Neopterygii</taxon>
        <taxon>Teleostei</taxon>
        <taxon>Ostariophysi</taxon>
        <taxon>Cypriniformes</taxon>
        <taxon>Cyprinidae</taxon>
        <taxon>Cyprininae</taxon>
        <taxon>Cyprinus</taxon>
    </lineage>
</organism>
<keyword evidence="9" id="KW-0479">Metal-binding</keyword>
<dbReference type="InterPro" id="IPR050198">
    <property type="entry name" value="Non-receptor_tyrosine_kinases"/>
</dbReference>
<evidence type="ECO:0000256" key="27">
    <source>
        <dbReference type="RuleBase" id="RU362096"/>
    </source>
</evidence>
<proteinExistence type="inferred from homology"/>
<evidence type="ECO:0000256" key="22">
    <source>
        <dbReference type="ARBA" id="ARBA00051245"/>
    </source>
</evidence>
<dbReference type="InterPro" id="IPR000719">
    <property type="entry name" value="Prot_kinase_dom"/>
</dbReference>
<reference evidence="32" key="1">
    <citation type="submission" date="2025-08" db="UniProtKB">
        <authorList>
            <consortium name="Ensembl"/>
        </authorList>
    </citation>
    <scope>IDENTIFICATION</scope>
</reference>
<dbReference type="EC" id="2.7.10.2" evidence="27"/>
<protein>
    <recommendedName>
        <fullName evidence="27">Tyrosine-protein kinase</fullName>
        <ecNumber evidence="27">2.7.10.2</ecNumber>
    </recommendedName>
</protein>
<dbReference type="PANTHER" id="PTHR24418">
    <property type="entry name" value="TYROSINE-PROTEIN KINASE"/>
    <property type="match status" value="1"/>
</dbReference>
<keyword evidence="21" id="KW-0449">Lipoprotein</keyword>
<keyword evidence="4 25" id="KW-0728">SH3 domain</keyword>
<dbReference type="GO" id="GO:0015629">
    <property type="term" value="C:actin cytoskeleton"/>
    <property type="evidence" value="ECO:0007669"/>
    <property type="project" value="UniProtKB-ARBA"/>
</dbReference>
<feature type="compositionally biased region" description="Polar residues" evidence="28">
    <location>
        <begin position="640"/>
        <end position="649"/>
    </location>
</feature>
<dbReference type="CDD" id="cd05052">
    <property type="entry name" value="PTKc_Abl"/>
    <property type="match status" value="1"/>
</dbReference>
<comment type="subcellular location">
    <subcellularLocation>
        <location evidence="3">Cytoplasm</location>
        <location evidence="3">Cytoskeleton</location>
    </subcellularLocation>
</comment>
<feature type="compositionally biased region" description="Pro residues" evidence="28">
    <location>
        <begin position="826"/>
        <end position="837"/>
    </location>
</feature>
<dbReference type="GO" id="GO:0010976">
    <property type="term" value="P:positive regulation of neuron projection development"/>
    <property type="evidence" value="ECO:0007669"/>
    <property type="project" value="UniProtKB-ARBA"/>
</dbReference>
<dbReference type="Gene3D" id="3.30.505.10">
    <property type="entry name" value="SH2 domain"/>
    <property type="match status" value="1"/>
</dbReference>
<evidence type="ECO:0000256" key="7">
    <source>
        <dbReference type="ARBA" id="ARBA00022679"/>
    </source>
</evidence>
<dbReference type="SUPFAM" id="SSF56112">
    <property type="entry name" value="Protein kinase-like (PK-like)"/>
    <property type="match status" value="1"/>
</dbReference>
<dbReference type="AlphaFoldDB" id="A0A8C2I574"/>
<sequence>MCICCLCVQCRSCYLVKWFALGVFPVALHRPFGLDSTSLTEAVRWSSKENLLGAAESDPNLFVALYDFVASGDNTLSITKGEKLRVLGYNQNGEWGEVRSKNGQGWVPSNYITPVNRLAKHSWYHGPVSRSAAEYLLSSLINGSFLVRESESSPGQLSISLRYEGRVYHYRINTASDGKVYVTAESRFSTLAELVHHHSTVADGLVTTLHYPAPKCNKPTVYGVSPIHDKWEMERTDITMKHKLGGGQYGEVYVGVWKKYNLTVAVKTLKEDTMEVEEFLKEAAVMKEVKHPNLVQLLGVCTLEPPFYIVTEYMPHGNLLDYLRECDREQVNAVVLLYMATQISSAMEYLEKKNFIHRDLAARNCLVGENHVVKVADFGLSRLMTGDTYTAHAGAKFPIKWTAPESLAYNTFSIKSDVWAFGVLLWEIATYGMSPYPGIDLSQVYDLLEKGYRMEQPEGCPPKVYELMRACWQWSPLDRPSFAEIHQAFETMFHDSSISEEVAEELCKTASGGQGGLAHTLGHDMPLLPSKSRGQKKHSENKENMEEAGTHGPAGLAASLFVGDGRSSSSPALPRKQRDKSPSNLLEDSLDTTFTRDRKAGFFSSFMKKKSSSFREMETQPHKKYEPTAGPWDCGLVSLLDSTTSQPENGATRPSDAILRKLDEGTAQIRDRPKAKLLPRGVAGGVRAPGVGGEANSDSNTRGKDGQDDRQGWSSPSKISTLGSVNLHNHKVPVLISPTLKHSSADVHLVGVDSQGNRFKLLSDSGDRDRPRLVKPKCAPPPPPMLRSLQHAYSADAADETVSGNIEVNGDGVKRSGRDARGARPSIPPPQVPPAPIVPSSNNNTQTKMANGASSGGPGPTSAKPTLRRTRQQTERIPLEKISKEALLECAECLSSALQGNTELSSSSQVLDVGHQLLDYCSGYVDCIPQTRNKFAFREAVGKLELSLQELRASSTGGGVGPGTNPALDNLHTCIKEISDVVQR</sequence>
<evidence type="ECO:0000256" key="3">
    <source>
        <dbReference type="ARBA" id="ARBA00004245"/>
    </source>
</evidence>
<dbReference type="GO" id="GO:0007165">
    <property type="term" value="P:signal transduction"/>
    <property type="evidence" value="ECO:0007669"/>
    <property type="project" value="UniProtKB-ARBA"/>
</dbReference>
<dbReference type="PROSITE" id="PS00109">
    <property type="entry name" value="PROTEIN_KINASE_TYR"/>
    <property type="match status" value="1"/>
</dbReference>
<evidence type="ECO:0000259" key="29">
    <source>
        <dbReference type="PROSITE" id="PS50001"/>
    </source>
</evidence>
<evidence type="ECO:0000256" key="17">
    <source>
        <dbReference type="ARBA" id="ARBA00022999"/>
    </source>
</evidence>
<evidence type="ECO:0000256" key="15">
    <source>
        <dbReference type="ARBA" id="ARBA00022889"/>
    </source>
</evidence>
<dbReference type="InterPro" id="IPR017441">
    <property type="entry name" value="Protein_kinase_ATP_BS"/>
</dbReference>
<evidence type="ECO:0000256" key="23">
    <source>
        <dbReference type="ARBA" id="ARBA00064245"/>
    </source>
</evidence>
<dbReference type="GO" id="GO:0007155">
    <property type="term" value="P:cell adhesion"/>
    <property type="evidence" value="ECO:0007669"/>
    <property type="project" value="UniProtKB-KW"/>
</dbReference>
<dbReference type="SMART" id="SM00808">
    <property type="entry name" value="FABD"/>
    <property type="match status" value="1"/>
</dbReference>
<keyword evidence="15" id="KW-0130">Cell adhesion</keyword>
<dbReference type="InterPro" id="IPR035837">
    <property type="entry name" value="ABL_SH2"/>
</dbReference>
<dbReference type="Pfam" id="PF08919">
    <property type="entry name" value="F_actin_bind"/>
    <property type="match status" value="1"/>
</dbReference>
<name>A0A8C2I574_CYPCA</name>
<feature type="binding site" evidence="26">
    <location>
        <position position="267"/>
    </location>
    <ligand>
        <name>ATP</name>
        <dbReference type="ChEBI" id="CHEBI:30616"/>
    </ligand>
</feature>
<dbReference type="FunFam" id="3.30.200.20:FF:000037">
    <property type="entry name" value="Tyrosine-protein kinase"/>
    <property type="match status" value="1"/>
</dbReference>
<feature type="compositionally biased region" description="Basic and acidic residues" evidence="28">
    <location>
        <begin position="701"/>
        <end position="711"/>
    </location>
</feature>
<evidence type="ECO:0000256" key="18">
    <source>
        <dbReference type="ARBA" id="ARBA00023137"/>
    </source>
</evidence>
<evidence type="ECO:0000256" key="24">
    <source>
        <dbReference type="PROSITE-ProRule" id="PRU00191"/>
    </source>
</evidence>
<keyword evidence="11 27" id="KW-0418">Kinase</keyword>
<comment type="cofactor">
    <cofactor evidence="2">
        <name>Mg(2+)</name>
        <dbReference type="ChEBI" id="CHEBI:18420"/>
    </cofactor>
</comment>
<evidence type="ECO:0000256" key="5">
    <source>
        <dbReference type="ARBA" id="ARBA00022490"/>
    </source>
</evidence>
<evidence type="ECO:0000256" key="8">
    <source>
        <dbReference type="ARBA" id="ARBA00022707"/>
    </source>
</evidence>
<evidence type="ECO:0000259" key="31">
    <source>
        <dbReference type="PROSITE" id="PS50011"/>
    </source>
</evidence>
<dbReference type="Pfam" id="PF07714">
    <property type="entry name" value="PK_Tyr_Ser-Thr"/>
    <property type="match status" value="1"/>
</dbReference>
<keyword evidence="7 27" id="KW-0808">Transferase</keyword>
<evidence type="ECO:0000256" key="4">
    <source>
        <dbReference type="ARBA" id="ARBA00022443"/>
    </source>
</evidence>
<dbReference type="SMART" id="SM00219">
    <property type="entry name" value="TyrKc"/>
    <property type="match status" value="1"/>
</dbReference>
<keyword evidence="5" id="KW-0963">Cytoplasm</keyword>
<feature type="region of interest" description="Disordered" evidence="28">
    <location>
        <begin position="511"/>
        <end position="591"/>
    </location>
</feature>
<dbReference type="GO" id="GO:0030145">
    <property type="term" value="F:manganese ion binding"/>
    <property type="evidence" value="ECO:0007669"/>
    <property type="project" value="UniProtKB-ARBA"/>
</dbReference>
<comment type="catalytic activity">
    <reaction evidence="22 27">
        <text>L-tyrosyl-[protein] + ATP = O-phospho-L-tyrosyl-[protein] + ADP + H(+)</text>
        <dbReference type="Rhea" id="RHEA:10596"/>
        <dbReference type="Rhea" id="RHEA-COMP:10136"/>
        <dbReference type="Rhea" id="RHEA-COMP:20101"/>
        <dbReference type="ChEBI" id="CHEBI:15378"/>
        <dbReference type="ChEBI" id="CHEBI:30616"/>
        <dbReference type="ChEBI" id="CHEBI:46858"/>
        <dbReference type="ChEBI" id="CHEBI:61978"/>
        <dbReference type="ChEBI" id="CHEBI:456216"/>
        <dbReference type="EC" id="2.7.10.2"/>
    </reaction>
</comment>
<dbReference type="GO" id="GO:0005524">
    <property type="term" value="F:ATP binding"/>
    <property type="evidence" value="ECO:0007669"/>
    <property type="project" value="UniProtKB-UniRule"/>
</dbReference>
<dbReference type="InterPro" id="IPR036028">
    <property type="entry name" value="SH3-like_dom_sf"/>
</dbReference>
<feature type="compositionally biased region" description="Basic and acidic residues" evidence="28">
    <location>
        <begin position="537"/>
        <end position="549"/>
    </location>
</feature>
<dbReference type="InterPro" id="IPR011009">
    <property type="entry name" value="Kinase-like_dom_sf"/>
</dbReference>
<feature type="compositionally biased region" description="Polar residues" evidence="28">
    <location>
        <begin position="712"/>
        <end position="722"/>
    </location>
</feature>
<evidence type="ECO:0000256" key="14">
    <source>
        <dbReference type="ARBA" id="ARBA00022843"/>
    </source>
</evidence>
<dbReference type="GO" id="GO:0004715">
    <property type="term" value="F:non-membrane spanning protein tyrosine kinase activity"/>
    <property type="evidence" value="ECO:0007669"/>
    <property type="project" value="UniProtKB-EC"/>
</dbReference>
<comment type="subunit">
    <text evidence="23">Interacts with PSMA7. Interacts with CTTN. Found in a complex with ABL1, ABL2, CRK and UNC119; leading to the inhibition of CRK phosphorylation by ABL kinases.</text>
</comment>
<dbReference type="FunFam" id="1.20.120.330:FF:000003">
    <property type="entry name" value="Tyrosine-protein kinase"/>
    <property type="match status" value="1"/>
</dbReference>
<dbReference type="GO" id="GO:2000145">
    <property type="term" value="P:regulation of cell motility"/>
    <property type="evidence" value="ECO:0007669"/>
    <property type="project" value="UniProtKB-ARBA"/>
</dbReference>
<feature type="region of interest" description="Disordered" evidence="28">
    <location>
        <begin position="762"/>
        <end position="873"/>
    </location>
</feature>
<keyword evidence="10 26" id="KW-0547">Nucleotide-binding</keyword>
<dbReference type="InterPro" id="IPR008266">
    <property type="entry name" value="Tyr_kinase_AS"/>
</dbReference>
<keyword evidence="19" id="KW-0464">Manganese</keyword>
<dbReference type="InterPro" id="IPR036860">
    <property type="entry name" value="SH2_dom_sf"/>
</dbReference>
<dbReference type="CDD" id="cd11850">
    <property type="entry name" value="SH3_Abl"/>
    <property type="match status" value="1"/>
</dbReference>
<dbReference type="PROSITE" id="PS50001">
    <property type="entry name" value="SH2"/>
    <property type="match status" value="1"/>
</dbReference>
<evidence type="ECO:0000256" key="10">
    <source>
        <dbReference type="ARBA" id="ARBA00022741"/>
    </source>
</evidence>
<keyword evidence="17 24" id="KW-0727">SH2 domain</keyword>
<dbReference type="InterPro" id="IPR015015">
    <property type="entry name" value="F-actin-binding"/>
</dbReference>
<comment type="similarity">
    <text evidence="27">Belongs to the protein kinase superfamily. Tyr protein kinase family.</text>
</comment>
<feature type="compositionally biased region" description="Low complexity" evidence="28">
    <location>
        <begin position="679"/>
        <end position="689"/>
    </location>
</feature>
<evidence type="ECO:0000313" key="33">
    <source>
        <dbReference type="Proteomes" id="UP000694701"/>
    </source>
</evidence>
<keyword evidence="20" id="KW-0206">Cytoskeleton</keyword>
<dbReference type="CDD" id="cd09935">
    <property type="entry name" value="SH2_ABL"/>
    <property type="match status" value="1"/>
</dbReference>
<dbReference type="PRINTS" id="PR00401">
    <property type="entry name" value="SH2DOMAIN"/>
</dbReference>
<dbReference type="InterPro" id="IPR001245">
    <property type="entry name" value="Ser-Thr/Tyr_kinase_cat_dom"/>
</dbReference>
<dbReference type="Ensembl" id="ENSCCRT00020081349.1">
    <property type="protein sequence ID" value="ENSCCRP00020074122.1"/>
    <property type="gene ID" value="ENSCCRG00020034569.1"/>
</dbReference>
<keyword evidence="6" id="KW-0597">Phosphoprotein</keyword>
<dbReference type="SUPFAM" id="SSF50044">
    <property type="entry name" value="SH3-domain"/>
    <property type="match status" value="1"/>
</dbReference>
<dbReference type="GO" id="GO:0005737">
    <property type="term" value="C:cytoplasm"/>
    <property type="evidence" value="ECO:0007669"/>
    <property type="project" value="UniProtKB-ARBA"/>
</dbReference>
<feature type="compositionally biased region" description="Basic and acidic residues" evidence="28">
    <location>
        <begin position="613"/>
        <end position="626"/>
    </location>
</feature>
<dbReference type="PROSITE" id="PS50002">
    <property type="entry name" value="SH3"/>
    <property type="match status" value="1"/>
</dbReference>
<feature type="compositionally biased region" description="Basic and acidic residues" evidence="28">
    <location>
        <begin position="812"/>
        <end position="822"/>
    </location>
</feature>
<evidence type="ECO:0000256" key="16">
    <source>
        <dbReference type="ARBA" id="ARBA00022990"/>
    </source>
</evidence>
<dbReference type="InterPro" id="IPR000980">
    <property type="entry name" value="SH2"/>
</dbReference>
<evidence type="ECO:0000256" key="2">
    <source>
        <dbReference type="ARBA" id="ARBA00001946"/>
    </source>
</evidence>
<dbReference type="Gene3D" id="3.30.200.20">
    <property type="entry name" value="Phosphorylase Kinase, domain 1"/>
    <property type="match status" value="1"/>
</dbReference>
<evidence type="ECO:0000256" key="21">
    <source>
        <dbReference type="ARBA" id="ARBA00023288"/>
    </source>
</evidence>
<evidence type="ECO:0000256" key="6">
    <source>
        <dbReference type="ARBA" id="ARBA00022553"/>
    </source>
</evidence>
<feature type="region of interest" description="Disordered" evidence="28">
    <location>
        <begin position="609"/>
        <end position="722"/>
    </location>
</feature>
<feature type="compositionally biased region" description="Basic and acidic residues" evidence="28">
    <location>
        <begin position="658"/>
        <end position="674"/>
    </location>
</feature>
<feature type="domain" description="Protein kinase" evidence="31">
    <location>
        <begin position="238"/>
        <end position="489"/>
    </location>
</feature>
<accession>A0A8C2I574</accession>
<evidence type="ECO:0000256" key="19">
    <source>
        <dbReference type="ARBA" id="ARBA00023211"/>
    </source>
</evidence>
<evidence type="ECO:0000256" key="25">
    <source>
        <dbReference type="PROSITE-ProRule" id="PRU00192"/>
    </source>
</evidence>
<evidence type="ECO:0000256" key="26">
    <source>
        <dbReference type="PROSITE-ProRule" id="PRU10141"/>
    </source>
</evidence>
<evidence type="ECO:0000256" key="11">
    <source>
        <dbReference type="ARBA" id="ARBA00022777"/>
    </source>
</evidence>
<evidence type="ECO:0000256" key="20">
    <source>
        <dbReference type="ARBA" id="ARBA00023212"/>
    </source>
</evidence>
<dbReference type="PRINTS" id="PR00109">
    <property type="entry name" value="TYRKINASE"/>
</dbReference>
<dbReference type="Proteomes" id="UP000694701">
    <property type="component" value="Unplaced"/>
</dbReference>
<dbReference type="Gene3D" id="2.30.30.40">
    <property type="entry name" value="SH3 Domains"/>
    <property type="match status" value="1"/>
</dbReference>
<keyword evidence="16" id="KW-0007">Acetylation</keyword>
<keyword evidence="14" id="KW-0832">Ubl conjugation</keyword>
<comment type="cofactor">
    <cofactor evidence="1">
        <name>Mn(2+)</name>
        <dbReference type="ChEBI" id="CHEBI:29035"/>
    </cofactor>
</comment>
<dbReference type="GO" id="GO:0030155">
    <property type="term" value="P:regulation of cell adhesion"/>
    <property type="evidence" value="ECO:0007669"/>
    <property type="project" value="UniProtKB-ARBA"/>
</dbReference>
<dbReference type="Gene3D" id="1.10.510.10">
    <property type="entry name" value="Transferase(Phosphotransferase) domain 1"/>
    <property type="match status" value="1"/>
</dbReference>
<dbReference type="Pfam" id="PF00018">
    <property type="entry name" value="SH3_1"/>
    <property type="match status" value="1"/>
</dbReference>
<keyword evidence="8" id="KW-0519">Myristate</keyword>
<keyword evidence="13" id="KW-0460">Magnesium</keyword>
<keyword evidence="18 27" id="KW-0829">Tyrosine-protein kinase</keyword>
<dbReference type="PROSITE" id="PS50011">
    <property type="entry name" value="PROTEIN_KINASE_DOM"/>
    <property type="match status" value="1"/>
</dbReference>
<dbReference type="SMART" id="SM00252">
    <property type="entry name" value="SH2"/>
    <property type="match status" value="1"/>
</dbReference>
<dbReference type="FunFam" id="1.10.510.10:FF:000070">
    <property type="entry name" value="Tyrosine-protein kinase"/>
    <property type="match status" value="1"/>
</dbReference>
<dbReference type="FunFam" id="3.30.505.10:FF:000004">
    <property type="entry name" value="Tyrosine-protein kinase"/>
    <property type="match status" value="1"/>
</dbReference>
<dbReference type="PROSITE" id="PS00107">
    <property type="entry name" value="PROTEIN_KINASE_ATP"/>
    <property type="match status" value="1"/>
</dbReference>
<dbReference type="Gene3D" id="1.20.120.330">
    <property type="entry name" value="Nucleotidyltransferases domain 2"/>
    <property type="match status" value="1"/>
</dbReference>